<keyword evidence="1" id="KW-0378">Hydrolase</keyword>
<protein>
    <submittedName>
        <fullName evidence="4">Alpha/beta-hydrolase</fullName>
    </submittedName>
</protein>
<gene>
    <name evidence="4" type="ORF">K489DRAFT_327243</name>
</gene>
<dbReference type="Proteomes" id="UP000504637">
    <property type="component" value="Unplaced"/>
</dbReference>
<dbReference type="InterPro" id="IPR029058">
    <property type="entry name" value="AB_hydrolase_fold"/>
</dbReference>
<evidence type="ECO:0000313" key="4">
    <source>
        <dbReference type="RefSeq" id="XP_033455689.1"/>
    </source>
</evidence>
<evidence type="ECO:0000256" key="1">
    <source>
        <dbReference type="ARBA" id="ARBA00022801"/>
    </source>
</evidence>
<dbReference type="OrthoDB" id="2152029at2759"/>
<reference evidence="4" key="1">
    <citation type="submission" date="2020-01" db="EMBL/GenBank/DDBJ databases">
        <authorList>
            <consortium name="DOE Joint Genome Institute"/>
            <person name="Haridas S."/>
            <person name="Albert R."/>
            <person name="Binder M."/>
            <person name="Bloem J."/>
            <person name="Labutti K."/>
            <person name="Salamov A."/>
            <person name="Andreopoulos B."/>
            <person name="Baker S.E."/>
            <person name="Barry K."/>
            <person name="Bills G."/>
            <person name="Bluhm B.H."/>
            <person name="Cannon C."/>
            <person name="Castanera R."/>
            <person name="Culley D.E."/>
            <person name="Daum C."/>
            <person name="Ezra D."/>
            <person name="Gonzalez J.B."/>
            <person name="Henrissat B."/>
            <person name="Kuo A."/>
            <person name="Liang C."/>
            <person name="Lipzen A."/>
            <person name="Lutzoni F."/>
            <person name="Magnuson J."/>
            <person name="Mondo S."/>
            <person name="Nolan M."/>
            <person name="Ohm R."/>
            <person name="Pangilinan J."/>
            <person name="Park H.-J."/>
            <person name="Ramirez L."/>
            <person name="Alfaro M."/>
            <person name="Sun H."/>
            <person name="Tritt A."/>
            <person name="Yoshinaga Y."/>
            <person name="Zwiers L.-H."/>
            <person name="Turgeon B.G."/>
            <person name="Goodwin S.B."/>
            <person name="Spatafora J.W."/>
            <person name="Crous P.W."/>
            <person name="Grigoriev I.V."/>
        </authorList>
    </citation>
    <scope>NUCLEOTIDE SEQUENCE</scope>
    <source>
        <strain evidence="4">CBS 342.82</strain>
    </source>
</reference>
<dbReference type="AlphaFoldDB" id="A0A6J3LSP4"/>
<dbReference type="PANTHER" id="PTHR48081">
    <property type="entry name" value="AB HYDROLASE SUPERFAMILY PROTEIN C4A8.06C"/>
    <property type="match status" value="1"/>
</dbReference>
<keyword evidence="3" id="KW-1185">Reference proteome</keyword>
<dbReference type="InterPro" id="IPR050300">
    <property type="entry name" value="GDXG_lipolytic_enzyme"/>
</dbReference>
<accession>A0A6J3LSP4</accession>
<sequence length="315" mass="33902">MSIVRRVSILVPRIPVQIAQCLQGTTGESVVGFCRKHGIAYKSTTLHPPGGTFPPARLFHIEADTESAGGVLFYAHGGGYISPTSSGSLNVALALAKSLGCRQLSFLEYSLAPAARYPSQLAQGVEGLKCLLEEFGAASVVIAGDSAGANLMLGLLAHLRTPHPDVRSDIELDSNLAAVVCISPRCSNAIVAPSFQENGTRDVLSKRTCQFFVETWQPVLDHVWAASNNGDASFWSDVEVDKILVLAGEFECYIDDIKTFANLLGTSDTKDKARQFHIARGAIHDQVVLDHALKIQGGSMDRLLFEWAGNNRLPL</sequence>
<dbReference type="Gene3D" id="3.40.50.1820">
    <property type="entry name" value="alpha/beta hydrolase"/>
    <property type="match status" value="1"/>
</dbReference>
<proteinExistence type="predicted"/>
<name>A0A6J3LSP4_9PEZI</name>
<organism evidence="4">
    <name type="scientific">Dissoconium aciculare CBS 342.82</name>
    <dbReference type="NCBI Taxonomy" id="1314786"/>
    <lineage>
        <taxon>Eukaryota</taxon>
        <taxon>Fungi</taxon>
        <taxon>Dikarya</taxon>
        <taxon>Ascomycota</taxon>
        <taxon>Pezizomycotina</taxon>
        <taxon>Dothideomycetes</taxon>
        <taxon>Dothideomycetidae</taxon>
        <taxon>Mycosphaerellales</taxon>
        <taxon>Dissoconiaceae</taxon>
        <taxon>Dissoconium</taxon>
    </lineage>
</organism>
<dbReference type="GO" id="GO:0016787">
    <property type="term" value="F:hydrolase activity"/>
    <property type="evidence" value="ECO:0007669"/>
    <property type="project" value="UniProtKB-KW"/>
</dbReference>
<evidence type="ECO:0000259" key="2">
    <source>
        <dbReference type="Pfam" id="PF07859"/>
    </source>
</evidence>
<dbReference type="PANTHER" id="PTHR48081:SF18">
    <property type="entry name" value="ALPHA_BETA HYDROLASE FOLD-3 DOMAIN-CONTAINING PROTEIN"/>
    <property type="match status" value="1"/>
</dbReference>
<dbReference type="SUPFAM" id="SSF53474">
    <property type="entry name" value="alpha/beta-Hydrolases"/>
    <property type="match status" value="1"/>
</dbReference>
<feature type="domain" description="Alpha/beta hydrolase fold-3" evidence="2">
    <location>
        <begin position="72"/>
        <end position="285"/>
    </location>
</feature>
<reference evidence="4" key="2">
    <citation type="submission" date="2020-04" db="EMBL/GenBank/DDBJ databases">
        <authorList>
            <consortium name="NCBI Genome Project"/>
        </authorList>
    </citation>
    <scope>NUCLEOTIDE SEQUENCE</scope>
    <source>
        <strain evidence="4">CBS 342.82</strain>
    </source>
</reference>
<dbReference type="GeneID" id="54359771"/>
<reference evidence="4" key="3">
    <citation type="submission" date="2025-08" db="UniProtKB">
        <authorList>
            <consortium name="RefSeq"/>
        </authorList>
    </citation>
    <scope>IDENTIFICATION</scope>
    <source>
        <strain evidence="4">CBS 342.82</strain>
    </source>
</reference>
<evidence type="ECO:0000313" key="3">
    <source>
        <dbReference type="Proteomes" id="UP000504637"/>
    </source>
</evidence>
<dbReference type="InterPro" id="IPR013094">
    <property type="entry name" value="AB_hydrolase_3"/>
</dbReference>
<dbReference type="RefSeq" id="XP_033455689.1">
    <property type="nucleotide sequence ID" value="XM_033601971.1"/>
</dbReference>
<dbReference type="Pfam" id="PF07859">
    <property type="entry name" value="Abhydrolase_3"/>
    <property type="match status" value="1"/>
</dbReference>